<keyword evidence="1 2" id="KW-0732">Signal</keyword>
<feature type="non-terminal residue" evidence="3">
    <location>
        <position position="502"/>
    </location>
</feature>
<dbReference type="Proteomes" id="UP000260665">
    <property type="component" value="Unassembled WGS sequence"/>
</dbReference>
<evidence type="ECO:0000256" key="2">
    <source>
        <dbReference type="SAM" id="SignalP"/>
    </source>
</evidence>
<dbReference type="RefSeq" id="WP_147321403.1">
    <property type="nucleotide sequence ID" value="NZ_QFZK01000041.1"/>
</dbReference>
<gene>
    <name evidence="3" type="ORF">DIC66_22585</name>
</gene>
<dbReference type="Gene3D" id="2.130.10.130">
    <property type="entry name" value="Integrin alpha, N-terminal"/>
    <property type="match status" value="1"/>
</dbReference>
<dbReference type="AlphaFoldDB" id="A0A3E1R7B8"/>
<feature type="chain" id="PRO_5017810296" evidence="2">
    <location>
        <begin position="24"/>
        <end position="502"/>
    </location>
</feature>
<dbReference type="SUPFAM" id="SSF69318">
    <property type="entry name" value="Integrin alpha N-terminal domain"/>
    <property type="match status" value="1"/>
</dbReference>
<comment type="caution">
    <text evidence="3">The sequence shown here is derived from an EMBL/GenBank/DDBJ whole genome shotgun (WGS) entry which is preliminary data.</text>
</comment>
<dbReference type="InterPro" id="IPR027039">
    <property type="entry name" value="Crtac1"/>
</dbReference>
<dbReference type="OrthoDB" id="100785at2"/>
<keyword evidence="4" id="KW-1185">Reference proteome</keyword>
<dbReference type="PANTHER" id="PTHR16026:SF0">
    <property type="entry name" value="CARTILAGE ACIDIC PROTEIN 1"/>
    <property type="match status" value="1"/>
</dbReference>
<dbReference type="EMBL" id="QFZK01000041">
    <property type="protein sequence ID" value="RFO94620.1"/>
    <property type="molecule type" value="Genomic_DNA"/>
</dbReference>
<dbReference type="InterPro" id="IPR028994">
    <property type="entry name" value="Integrin_alpha_N"/>
</dbReference>
<proteinExistence type="predicted"/>
<name>A0A3E1R7B8_9BURK</name>
<feature type="signal peptide" evidence="2">
    <location>
        <begin position="1"/>
        <end position="23"/>
    </location>
</feature>
<evidence type="ECO:0000313" key="4">
    <source>
        <dbReference type="Proteomes" id="UP000260665"/>
    </source>
</evidence>
<protein>
    <submittedName>
        <fullName evidence="3">Uncharacterized protein</fullName>
    </submittedName>
</protein>
<evidence type="ECO:0000256" key="1">
    <source>
        <dbReference type="ARBA" id="ARBA00022729"/>
    </source>
</evidence>
<organism evidence="3 4">
    <name type="scientific">Rhodoferax lacus</name>
    <dbReference type="NCBI Taxonomy" id="2184758"/>
    <lineage>
        <taxon>Bacteria</taxon>
        <taxon>Pseudomonadati</taxon>
        <taxon>Pseudomonadota</taxon>
        <taxon>Betaproteobacteria</taxon>
        <taxon>Burkholderiales</taxon>
        <taxon>Comamonadaceae</taxon>
        <taxon>Rhodoferax</taxon>
    </lineage>
</organism>
<dbReference type="Pfam" id="PF13517">
    <property type="entry name" value="FG-GAP_3"/>
    <property type="match status" value="2"/>
</dbReference>
<sequence length="502" mass="54558">MRKQITLLAAAVFALQTVGAADAPPSTRPVPRFIEETDTAGLQSRFEGQDEFMVGGGVAVFDCDSDGLPEVYITGGVNKAKFYRNKSARGGALKLQEQRSGLELTNATGAYPIDIDGDGNADLVVLRVGEVEVFRGLGQCKFERANAQWNIPASNDWHTAFSATWEKGSSMPTLAIGSYYDRSRPDFPWGTCTPAMLLRPDASGKRYAAPELLQPSYCALSMLFSDWNRSGEASLRVANDREYYKGGQEQLWKVAPGLPAKQYTEADGWKRLQVWGMGIASHDIDGDGYPEVFITSMADNKFQKLQGDAKNPSYIDQAYKRGITAHRPYVGGDIHPSTAWHAQFADVNNDGLSDLFIVKGNVSTMPDFAILDPNDLLLGEADGHFTQVGQQAGVASFRRGRGGMLADLNGDGLLDMVVVNRLDKAQLWRNLGAGTADKPQAMGHWLQLRLQQAGGNRDAVGAWVEVDLGGKIIREELTIGGGHASGHLGWMHFGLGESRDAK</sequence>
<dbReference type="PANTHER" id="PTHR16026">
    <property type="entry name" value="CARTILAGE ACIDIC PROTEIN 1"/>
    <property type="match status" value="1"/>
</dbReference>
<evidence type="ECO:0000313" key="3">
    <source>
        <dbReference type="EMBL" id="RFO94620.1"/>
    </source>
</evidence>
<reference evidence="3 4" key="1">
    <citation type="submission" date="2018-05" db="EMBL/GenBank/DDBJ databases">
        <title>Rhodoferax soyangensis sp.nov., isolated from an oligotrophic freshwater lake.</title>
        <authorList>
            <person name="Park M."/>
        </authorList>
    </citation>
    <scope>NUCLEOTIDE SEQUENCE [LARGE SCALE GENOMIC DNA]</scope>
    <source>
        <strain evidence="3 4">IMCC26218</strain>
    </source>
</reference>
<accession>A0A3E1R7B8</accession>
<dbReference type="InterPro" id="IPR013517">
    <property type="entry name" value="FG-GAP"/>
</dbReference>